<sequence length="128" mass="14437">MSGRPPGAGHNNGPPLDDDDPPATIRTCRWCRHWSPPSEREERDYEFFRLGLSRRRVKRPSGACDRVLMAPGKPLAFSATVAEFSCLNFAAKPLPPVEIPRRGGFVTIYEGDKIVWRGNAEDLPEEYR</sequence>
<comment type="caution">
    <text evidence="2">The sequence shown here is derived from an EMBL/GenBank/DDBJ whole genome shotgun (WGS) entry which is preliminary data.</text>
</comment>
<feature type="region of interest" description="Disordered" evidence="1">
    <location>
        <begin position="1"/>
        <end position="22"/>
    </location>
</feature>
<dbReference type="RefSeq" id="WP_015460473.1">
    <property type="nucleotide sequence ID" value="NZ_JACIEU010000038.1"/>
</dbReference>
<organism evidence="2 3">
    <name type="scientific">Sphingobium scionense</name>
    <dbReference type="NCBI Taxonomy" id="1404341"/>
    <lineage>
        <taxon>Bacteria</taxon>
        <taxon>Pseudomonadati</taxon>
        <taxon>Pseudomonadota</taxon>
        <taxon>Alphaproteobacteria</taxon>
        <taxon>Sphingomonadales</taxon>
        <taxon>Sphingomonadaceae</taxon>
        <taxon>Sphingobium</taxon>
    </lineage>
</organism>
<dbReference type="Proteomes" id="UP000590524">
    <property type="component" value="Unassembled WGS sequence"/>
</dbReference>
<keyword evidence="3" id="KW-1185">Reference proteome</keyword>
<evidence type="ECO:0000313" key="2">
    <source>
        <dbReference type="EMBL" id="MBB4151464.1"/>
    </source>
</evidence>
<dbReference type="AlphaFoldDB" id="A0A7W6LW18"/>
<evidence type="ECO:0000256" key="1">
    <source>
        <dbReference type="SAM" id="MobiDB-lite"/>
    </source>
</evidence>
<dbReference type="EMBL" id="JACIEU010000038">
    <property type="protein sequence ID" value="MBB4151464.1"/>
    <property type="molecule type" value="Genomic_DNA"/>
</dbReference>
<protein>
    <submittedName>
        <fullName evidence="2">Uncharacterized protein</fullName>
    </submittedName>
</protein>
<reference evidence="2 3" key="1">
    <citation type="submission" date="2020-08" db="EMBL/GenBank/DDBJ databases">
        <title>Genomic Encyclopedia of Type Strains, Phase IV (KMG-IV): sequencing the most valuable type-strain genomes for metagenomic binning, comparative biology and taxonomic classification.</title>
        <authorList>
            <person name="Goeker M."/>
        </authorList>
    </citation>
    <scope>NUCLEOTIDE SEQUENCE [LARGE SCALE GENOMIC DNA]</scope>
    <source>
        <strain evidence="2 3">DSM 19371</strain>
    </source>
</reference>
<accession>A0A7W6LW18</accession>
<evidence type="ECO:0000313" key="3">
    <source>
        <dbReference type="Proteomes" id="UP000590524"/>
    </source>
</evidence>
<gene>
    <name evidence="2" type="ORF">GGQ90_005276</name>
</gene>
<name>A0A7W6LW18_9SPHN</name>
<proteinExistence type="predicted"/>